<evidence type="ECO:0008006" key="3">
    <source>
        <dbReference type="Google" id="ProtNLM"/>
    </source>
</evidence>
<sequence length="112" mass="12412">MGRTQMIILLIMGFFLSISMYVIYGETKRNAKDVEFPPVVGECPDYYKKSEDSLGCESGYKITSSKCDAAIKATDFSAPFWSGQMGMCRKHKMTKNCGVAWDGISNNPGLCN</sequence>
<feature type="transmembrane region" description="Helical" evidence="1">
    <location>
        <begin position="6"/>
        <end position="24"/>
    </location>
</feature>
<name>A0A6C0BSL9_9ZZZZ</name>
<proteinExistence type="predicted"/>
<accession>A0A6C0BSL9</accession>
<dbReference type="EMBL" id="MN739226">
    <property type="protein sequence ID" value="QHS94569.1"/>
    <property type="molecule type" value="Genomic_DNA"/>
</dbReference>
<evidence type="ECO:0000313" key="2">
    <source>
        <dbReference type="EMBL" id="QHS94569.1"/>
    </source>
</evidence>
<keyword evidence="1" id="KW-0812">Transmembrane</keyword>
<keyword evidence="1" id="KW-0472">Membrane</keyword>
<organism evidence="2">
    <name type="scientific">viral metagenome</name>
    <dbReference type="NCBI Taxonomy" id="1070528"/>
    <lineage>
        <taxon>unclassified sequences</taxon>
        <taxon>metagenomes</taxon>
        <taxon>organismal metagenomes</taxon>
    </lineage>
</organism>
<evidence type="ECO:0000256" key="1">
    <source>
        <dbReference type="SAM" id="Phobius"/>
    </source>
</evidence>
<dbReference type="AlphaFoldDB" id="A0A6C0BSL9"/>
<protein>
    <recommendedName>
        <fullName evidence="3">CPW-WPC domain-containing protein</fullName>
    </recommendedName>
</protein>
<keyword evidence="1" id="KW-1133">Transmembrane helix</keyword>
<reference evidence="2" key="1">
    <citation type="journal article" date="2020" name="Nature">
        <title>Giant virus diversity and host interactions through global metagenomics.</title>
        <authorList>
            <person name="Schulz F."/>
            <person name="Roux S."/>
            <person name="Paez-Espino D."/>
            <person name="Jungbluth S."/>
            <person name="Walsh D.A."/>
            <person name="Denef V.J."/>
            <person name="McMahon K.D."/>
            <person name="Konstantinidis K.T."/>
            <person name="Eloe-Fadrosh E.A."/>
            <person name="Kyrpides N.C."/>
            <person name="Woyke T."/>
        </authorList>
    </citation>
    <scope>NUCLEOTIDE SEQUENCE</scope>
    <source>
        <strain evidence="2">GVMAG-M-3300018416-45</strain>
    </source>
</reference>